<protein>
    <submittedName>
        <fullName evidence="3">AMP-dependent synthetase</fullName>
    </submittedName>
</protein>
<reference evidence="3 4" key="1">
    <citation type="submission" date="2018-02" db="EMBL/GenBank/DDBJ databases">
        <title>Genome sequencing of Solimonas sp. HR-BB.</title>
        <authorList>
            <person name="Lee Y."/>
            <person name="Jeon C.O."/>
        </authorList>
    </citation>
    <scope>NUCLEOTIDE SEQUENCE [LARGE SCALE GENOMIC DNA]</scope>
    <source>
        <strain evidence="3 4">HR-BB</strain>
    </source>
</reference>
<dbReference type="InterPro" id="IPR042099">
    <property type="entry name" value="ANL_N_sf"/>
</dbReference>
<dbReference type="SUPFAM" id="SSF56801">
    <property type="entry name" value="Acetyl-CoA synthetase-like"/>
    <property type="match status" value="1"/>
</dbReference>
<dbReference type="CDD" id="cd04433">
    <property type="entry name" value="AFD_class_I"/>
    <property type="match status" value="1"/>
</dbReference>
<sequence>MNTGLDASCAAALARPADRPAIEYEGRWHSWGELRQLADRLGSLLDASGAPPEAPVAFVPRNHPAALAALLGLIAGRRTVRMAYAFQSPEALARDFGRLEPAVAVLAARDCSGPVLAALRQRGSAVIALDGMEAKALPGLERTRDSLVPEPLPPRVEILTSGTTGPPKQFAVSYELIARHIVGPLGGDLSAATPTLLFFPLGNISGLYASLPPLLKGQRVVLAERFSVAGWHDYLRRYRPEAGGLPPAGVQMVLDAGLPPADLACLRRLGTGAAPLDPTVQRAFEERYGVPILLSYGATEFGGPVTAMTLELHAEWGQKKFGSVGRALPGAQLRVIDPDSGELLPAGREGVLEVVSPRIGPDWIRTSDLALIDEDGFLFHRGRSDGAIMRGGFKLLPETIERALMRHPAISAAAAIGLDDARLGQVPAVAVQFRPGASARIDELESHLRQYLPATHVPVHWRFVEELPRTPSLKVERPALRRLFETG</sequence>
<dbReference type="OrthoDB" id="9803968at2"/>
<gene>
    <name evidence="3" type="ORF">C3942_21635</name>
</gene>
<name>A0A2S5TA02_9GAMM</name>
<evidence type="ECO:0000313" key="3">
    <source>
        <dbReference type="EMBL" id="PPE71820.1"/>
    </source>
</evidence>
<dbReference type="Pfam" id="PF13193">
    <property type="entry name" value="AMP-binding_C"/>
    <property type="match status" value="1"/>
</dbReference>
<dbReference type="AlphaFoldDB" id="A0A2S5TA02"/>
<keyword evidence="4" id="KW-1185">Reference proteome</keyword>
<dbReference type="InterPro" id="IPR050237">
    <property type="entry name" value="ATP-dep_AMP-bd_enzyme"/>
</dbReference>
<dbReference type="InterPro" id="IPR045851">
    <property type="entry name" value="AMP-bd_C_sf"/>
</dbReference>
<organism evidence="3 4">
    <name type="scientific">Solimonas fluminis</name>
    <dbReference type="NCBI Taxonomy" id="2086571"/>
    <lineage>
        <taxon>Bacteria</taxon>
        <taxon>Pseudomonadati</taxon>
        <taxon>Pseudomonadota</taxon>
        <taxon>Gammaproteobacteria</taxon>
        <taxon>Nevskiales</taxon>
        <taxon>Nevskiaceae</taxon>
        <taxon>Solimonas</taxon>
    </lineage>
</organism>
<dbReference type="GO" id="GO:0016877">
    <property type="term" value="F:ligase activity, forming carbon-sulfur bonds"/>
    <property type="evidence" value="ECO:0007669"/>
    <property type="project" value="UniProtKB-ARBA"/>
</dbReference>
<dbReference type="RefSeq" id="WP_104232457.1">
    <property type="nucleotide sequence ID" value="NZ_PSNW01000022.1"/>
</dbReference>
<dbReference type="Gene3D" id="3.30.300.30">
    <property type="match status" value="1"/>
</dbReference>
<feature type="domain" description="AMP-binding enzyme C-terminal" evidence="2">
    <location>
        <begin position="400"/>
        <end position="474"/>
    </location>
</feature>
<accession>A0A2S5TA02</accession>
<dbReference type="Gene3D" id="3.40.50.12780">
    <property type="entry name" value="N-terminal domain of ligase-like"/>
    <property type="match status" value="1"/>
</dbReference>
<dbReference type="PANTHER" id="PTHR43767">
    <property type="entry name" value="LONG-CHAIN-FATTY-ACID--COA LIGASE"/>
    <property type="match status" value="1"/>
</dbReference>
<evidence type="ECO:0000259" key="1">
    <source>
        <dbReference type="Pfam" id="PF00501"/>
    </source>
</evidence>
<evidence type="ECO:0000259" key="2">
    <source>
        <dbReference type="Pfam" id="PF13193"/>
    </source>
</evidence>
<proteinExistence type="predicted"/>
<dbReference type="Pfam" id="PF00501">
    <property type="entry name" value="AMP-binding"/>
    <property type="match status" value="1"/>
</dbReference>
<evidence type="ECO:0000313" key="4">
    <source>
        <dbReference type="Proteomes" id="UP000238220"/>
    </source>
</evidence>
<dbReference type="PANTHER" id="PTHR43767:SF10">
    <property type="entry name" value="SURFACTIN SYNTHASE SUBUNIT 1"/>
    <property type="match status" value="1"/>
</dbReference>
<feature type="domain" description="AMP-dependent synthetase/ligase" evidence="1">
    <location>
        <begin position="12"/>
        <end position="357"/>
    </location>
</feature>
<dbReference type="Proteomes" id="UP000238220">
    <property type="component" value="Unassembled WGS sequence"/>
</dbReference>
<dbReference type="InterPro" id="IPR025110">
    <property type="entry name" value="AMP-bd_C"/>
</dbReference>
<comment type="caution">
    <text evidence="3">The sequence shown here is derived from an EMBL/GenBank/DDBJ whole genome shotgun (WGS) entry which is preliminary data.</text>
</comment>
<dbReference type="InterPro" id="IPR000873">
    <property type="entry name" value="AMP-dep_synth/lig_dom"/>
</dbReference>
<dbReference type="EMBL" id="PSNW01000022">
    <property type="protein sequence ID" value="PPE71820.1"/>
    <property type="molecule type" value="Genomic_DNA"/>
</dbReference>